<dbReference type="EMBL" id="CM042056">
    <property type="protein sequence ID" value="KAI3697396.1"/>
    <property type="molecule type" value="Genomic_DNA"/>
</dbReference>
<keyword evidence="2" id="KW-1185">Reference proteome</keyword>
<sequence length="220" mass="25646">MSAEELSERLLNRTLRLYRNDMNLLDSNGSLKKYHSTEESKLEWQDLALRSKLKKELDLLENKMKFIDEVVNGTLALNNKWKEDLCAELKDRVEYMAHAMSAEELSERLLNRTLRLYRNDMNLLDSNGSLKKYHSPEESKLEWQDLALRSKLKKELDLLENKMKFIDEVANGTLALNNKWKEDLCAELKDRGYESGKLSQIIILSHGFQDLATFGTCFPL</sequence>
<evidence type="ECO:0000313" key="2">
    <source>
        <dbReference type="Proteomes" id="UP001055879"/>
    </source>
</evidence>
<dbReference type="Proteomes" id="UP001055879">
    <property type="component" value="Linkage Group LG10"/>
</dbReference>
<evidence type="ECO:0000313" key="1">
    <source>
        <dbReference type="EMBL" id="KAI3697396.1"/>
    </source>
</evidence>
<organism evidence="1 2">
    <name type="scientific">Arctium lappa</name>
    <name type="common">Greater burdock</name>
    <name type="synonym">Lappa major</name>
    <dbReference type="NCBI Taxonomy" id="4217"/>
    <lineage>
        <taxon>Eukaryota</taxon>
        <taxon>Viridiplantae</taxon>
        <taxon>Streptophyta</taxon>
        <taxon>Embryophyta</taxon>
        <taxon>Tracheophyta</taxon>
        <taxon>Spermatophyta</taxon>
        <taxon>Magnoliopsida</taxon>
        <taxon>eudicotyledons</taxon>
        <taxon>Gunneridae</taxon>
        <taxon>Pentapetalae</taxon>
        <taxon>asterids</taxon>
        <taxon>campanulids</taxon>
        <taxon>Asterales</taxon>
        <taxon>Asteraceae</taxon>
        <taxon>Carduoideae</taxon>
        <taxon>Cardueae</taxon>
        <taxon>Arctiinae</taxon>
        <taxon>Arctium</taxon>
    </lineage>
</organism>
<reference evidence="2" key="1">
    <citation type="journal article" date="2022" name="Mol. Ecol. Resour.">
        <title>The genomes of chicory, endive, great burdock and yacon provide insights into Asteraceae palaeo-polyploidization history and plant inulin production.</title>
        <authorList>
            <person name="Fan W."/>
            <person name="Wang S."/>
            <person name="Wang H."/>
            <person name="Wang A."/>
            <person name="Jiang F."/>
            <person name="Liu H."/>
            <person name="Zhao H."/>
            <person name="Xu D."/>
            <person name="Zhang Y."/>
        </authorList>
    </citation>
    <scope>NUCLEOTIDE SEQUENCE [LARGE SCALE GENOMIC DNA]</scope>
    <source>
        <strain evidence="2">cv. Niubang</strain>
    </source>
</reference>
<name>A0ACB8ZIR1_ARCLA</name>
<proteinExistence type="predicted"/>
<accession>A0ACB8ZIR1</accession>
<comment type="caution">
    <text evidence="1">The sequence shown here is derived from an EMBL/GenBank/DDBJ whole genome shotgun (WGS) entry which is preliminary data.</text>
</comment>
<protein>
    <submittedName>
        <fullName evidence="1">Uncharacterized protein</fullName>
    </submittedName>
</protein>
<gene>
    <name evidence="1" type="ORF">L6452_30383</name>
</gene>
<reference evidence="1 2" key="2">
    <citation type="journal article" date="2022" name="Mol. Ecol. Resour.">
        <title>The genomes of chicory, endive, great burdock and yacon provide insights into Asteraceae paleo-polyploidization history and plant inulin production.</title>
        <authorList>
            <person name="Fan W."/>
            <person name="Wang S."/>
            <person name="Wang H."/>
            <person name="Wang A."/>
            <person name="Jiang F."/>
            <person name="Liu H."/>
            <person name="Zhao H."/>
            <person name="Xu D."/>
            <person name="Zhang Y."/>
        </authorList>
    </citation>
    <scope>NUCLEOTIDE SEQUENCE [LARGE SCALE GENOMIC DNA]</scope>
    <source>
        <strain evidence="2">cv. Niubang</strain>
    </source>
</reference>